<proteinExistence type="predicted"/>
<sequence length="166" mass="19091">MSLGVLGSRNALTKQIMQNEILNPILDDMEKPIKKVILPEDTLSSTYIECWANRKDIQVDYMKSDWTNYGKRAGVFRDLQIEKQSSVILVFEGPRSRYYLDLAEKIAKRRPDCPIYVVEASSVTPVLLEVDFTNKRSISDKDEKEILTIPKMFAKNSQKCLINDDL</sequence>
<protein>
    <submittedName>
        <fullName evidence="1">Uncharacterized protein</fullName>
    </submittedName>
</protein>
<dbReference type="EMBL" id="MN739626">
    <property type="protein sequence ID" value="QHT16511.1"/>
    <property type="molecule type" value="Genomic_DNA"/>
</dbReference>
<organism evidence="1">
    <name type="scientific">viral metagenome</name>
    <dbReference type="NCBI Taxonomy" id="1070528"/>
    <lineage>
        <taxon>unclassified sequences</taxon>
        <taxon>metagenomes</taxon>
        <taxon>organismal metagenomes</taxon>
    </lineage>
</organism>
<accession>A0A6C0DJA4</accession>
<name>A0A6C0DJA4_9ZZZZ</name>
<reference evidence="1" key="1">
    <citation type="journal article" date="2020" name="Nature">
        <title>Giant virus diversity and host interactions through global metagenomics.</title>
        <authorList>
            <person name="Schulz F."/>
            <person name="Roux S."/>
            <person name="Paez-Espino D."/>
            <person name="Jungbluth S."/>
            <person name="Walsh D.A."/>
            <person name="Denef V.J."/>
            <person name="McMahon K.D."/>
            <person name="Konstantinidis K.T."/>
            <person name="Eloe-Fadrosh E.A."/>
            <person name="Kyrpides N.C."/>
            <person name="Woyke T."/>
        </authorList>
    </citation>
    <scope>NUCLEOTIDE SEQUENCE</scope>
    <source>
        <strain evidence="1">GVMAG-M-3300023174-189</strain>
    </source>
</reference>
<evidence type="ECO:0000313" key="1">
    <source>
        <dbReference type="EMBL" id="QHT16511.1"/>
    </source>
</evidence>
<dbReference type="AlphaFoldDB" id="A0A6C0DJA4"/>